<dbReference type="Ensembl" id="ENSXETT00000117383">
    <property type="protein sequence ID" value="ENSXETP00000117273"/>
    <property type="gene ID" value="ENSXETG00000043397"/>
</dbReference>
<reference evidence="6" key="1">
    <citation type="journal article" date="2010" name="Science">
        <title>The genome of the Western clawed frog Xenopus tropicalis.</title>
        <authorList>
            <person name="Hellsten U."/>
            <person name="Harland R.M."/>
            <person name="Gilchrist M.J."/>
            <person name="Hendrix D."/>
            <person name="Jurka J."/>
            <person name="Kapitonov V."/>
            <person name="Ovcharenko I."/>
            <person name="Putnam N.H."/>
            <person name="Shu S."/>
            <person name="Taher L."/>
            <person name="Blitz I.L."/>
            <person name="Blumberg B."/>
            <person name="Dichmann D.S."/>
            <person name="Dubchak I."/>
            <person name="Amaya E."/>
            <person name="Detter J.C."/>
            <person name="Fletcher R."/>
            <person name="Gerhard D.S."/>
            <person name="Goodstein D."/>
            <person name="Graves T."/>
            <person name="Grigoriev I.V."/>
            <person name="Grimwood J."/>
            <person name="Kawashima T."/>
            <person name="Lindquist E."/>
            <person name="Lucas S.M."/>
            <person name="Mead P.E."/>
            <person name="Mitros T."/>
            <person name="Ogino H."/>
            <person name="Ohta Y."/>
            <person name="Poliakov A.V."/>
            <person name="Pollet N."/>
            <person name="Robert J."/>
            <person name="Salamov A."/>
            <person name="Sater A.K."/>
            <person name="Schmutz J."/>
            <person name="Terry A."/>
            <person name="Vize P.D."/>
            <person name="Warren W.C."/>
            <person name="Wells D."/>
            <person name="Wills A."/>
            <person name="Wilson R.K."/>
            <person name="Zimmerman L.B."/>
            <person name="Zorn A.M."/>
            <person name="Grainger R."/>
            <person name="Grammer T."/>
            <person name="Khokha M.K."/>
            <person name="Richardson P.M."/>
            <person name="Rokhsar D.S."/>
        </authorList>
    </citation>
    <scope>NUCLEOTIDE SEQUENCE [LARGE SCALE GENOMIC DNA]</scope>
    <source>
        <strain evidence="6">Nigerian</strain>
    </source>
</reference>
<evidence type="ECO:0000256" key="4">
    <source>
        <dbReference type="SAM" id="SignalP"/>
    </source>
</evidence>
<feature type="domain" description="TIL" evidence="5">
    <location>
        <begin position="42"/>
        <end position="99"/>
    </location>
</feature>
<dbReference type="AlphaFoldDB" id="A0A803J3V2"/>
<evidence type="ECO:0000313" key="6">
    <source>
        <dbReference type="Ensembl" id="ENSXETP00000102495"/>
    </source>
</evidence>
<evidence type="ECO:0000313" key="7">
    <source>
        <dbReference type="Proteomes" id="UP000008143"/>
    </source>
</evidence>
<keyword evidence="4" id="KW-0732">Signal</keyword>
<organism evidence="6">
    <name type="scientific">Xenopus tropicalis</name>
    <name type="common">Western clawed frog</name>
    <name type="synonym">Silurana tropicalis</name>
    <dbReference type="NCBI Taxonomy" id="8364"/>
    <lineage>
        <taxon>Eukaryota</taxon>
        <taxon>Metazoa</taxon>
        <taxon>Chordata</taxon>
        <taxon>Craniata</taxon>
        <taxon>Vertebrata</taxon>
        <taxon>Euteleostomi</taxon>
        <taxon>Amphibia</taxon>
        <taxon>Batrachia</taxon>
        <taxon>Anura</taxon>
        <taxon>Pipoidea</taxon>
        <taxon>Pipidae</taxon>
        <taxon>Xenopodinae</taxon>
        <taxon>Xenopus</taxon>
        <taxon>Silurana</taxon>
    </lineage>
</organism>
<dbReference type="Proteomes" id="UP000008143">
    <property type="component" value="Chromosome 7"/>
</dbReference>
<evidence type="ECO:0000256" key="1">
    <source>
        <dbReference type="ARBA" id="ARBA00022690"/>
    </source>
</evidence>
<evidence type="ECO:0000313" key="8">
    <source>
        <dbReference type="RefSeq" id="XP_031761710.1"/>
    </source>
</evidence>
<dbReference type="Pfam" id="PF01826">
    <property type="entry name" value="TIL"/>
    <property type="match status" value="1"/>
</dbReference>
<dbReference type="Ensembl" id="ENSXETT00000111547">
    <property type="protein sequence ID" value="ENSXETP00000102495"/>
    <property type="gene ID" value="ENSXETG00000043397"/>
</dbReference>
<feature type="region of interest" description="Disordered" evidence="3">
    <location>
        <begin position="23"/>
        <end position="42"/>
    </location>
</feature>
<keyword evidence="7" id="KW-1185">Reference proteome</keyword>
<dbReference type="InterPro" id="IPR051368">
    <property type="entry name" value="SerProtInhib-TIL_Domain"/>
</dbReference>
<reference evidence="8" key="3">
    <citation type="submission" date="2025-04" db="UniProtKB">
        <authorList>
            <consortium name="RefSeq"/>
        </authorList>
    </citation>
    <scope>IDENTIFICATION</scope>
    <source>
        <strain evidence="8">Nigerian</strain>
        <tissue evidence="8">Liver and blood</tissue>
    </source>
</reference>
<accession>A0A803J3V2</accession>
<dbReference type="AGR" id="Xenbase:XB-GENE-29098223"/>
<dbReference type="OrthoDB" id="9904812at2759"/>
<sequence length="100" mass="10886">MKIFSSVVLICTLALYPLCVYGRDGKDSSDSSDSDSDESDKCMSNQVWSNCGSSCPSNCQNKNNPNRICTEMCRRGCVCRPPHVFQSGHSGPCVLPTECP</sequence>
<keyword evidence="1" id="KW-0646">Protease inhibitor</keyword>
<dbReference type="InterPro" id="IPR002919">
    <property type="entry name" value="TIL_dom"/>
</dbReference>
<feature type="chain" id="PRO_5044662752" evidence="4">
    <location>
        <begin position="23"/>
        <end position="100"/>
    </location>
</feature>
<gene>
    <name evidence="6 8 9" type="primary">LOC116412192</name>
</gene>
<dbReference type="KEGG" id="xtr:116412192"/>
<dbReference type="PANTHER" id="PTHR23259:SF70">
    <property type="entry name" value="ACCESSORY GLAND PROTEIN ACP62F-RELATED"/>
    <property type="match status" value="1"/>
</dbReference>
<dbReference type="SUPFAM" id="SSF57567">
    <property type="entry name" value="Serine protease inhibitors"/>
    <property type="match status" value="1"/>
</dbReference>
<dbReference type="GeneTree" id="ENSGT01010000228536"/>
<proteinExistence type="predicted"/>
<name>A0A803J3V2_XENTR</name>
<evidence type="ECO:0000313" key="9">
    <source>
        <dbReference type="Xenbase" id="XB-GENE-29098223"/>
    </source>
</evidence>
<evidence type="ECO:0000256" key="2">
    <source>
        <dbReference type="ARBA" id="ARBA00023157"/>
    </source>
</evidence>
<evidence type="ECO:0000259" key="5">
    <source>
        <dbReference type="Pfam" id="PF01826"/>
    </source>
</evidence>
<dbReference type="OMA" id="NRICTEM"/>
<reference evidence="6" key="2">
    <citation type="submission" date="2021-03" db="UniProtKB">
        <authorList>
            <consortium name="Ensembl"/>
        </authorList>
    </citation>
    <scope>IDENTIFICATION</scope>
</reference>
<dbReference type="GeneID" id="116412192"/>
<dbReference type="InterPro" id="IPR036084">
    <property type="entry name" value="Ser_inhib-like_sf"/>
</dbReference>
<protein>
    <submittedName>
        <fullName evidence="6 8">Chymotrypsin inhibitor-like</fullName>
    </submittedName>
</protein>
<keyword evidence="2" id="KW-1015">Disulfide bond</keyword>
<dbReference type="Xenbase" id="XB-GENE-29098223">
    <property type="gene designation" value="LOC116412192"/>
</dbReference>
<dbReference type="RefSeq" id="XP_031761710.1">
    <property type="nucleotide sequence ID" value="XM_031905850.1"/>
</dbReference>
<dbReference type="CDD" id="cd19941">
    <property type="entry name" value="TIL"/>
    <property type="match status" value="1"/>
</dbReference>
<dbReference type="Gene3D" id="2.10.25.10">
    <property type="entry name" value="Laminin"/>
    <property type="match status" value="1"/>
</dbReference>
<dbReference type="PANTHER" id="PTHR23259">
    <property type="entry name" value="RIDDLE"/>
    <property type="match status" value="1"/>
</dbReference>
<evidence type="ECO:0000256" key="3">
    <source>
        <dbReference type="SAM" id="MobiDB-lite"/>
    </source>
</evidence>
<feature type="signal peptide" evidence="4">
    <location>
        <begin position="1"/>
        <end position="22"/>
    </location>
</feature>
<dbReference type="GO" id="GO:0030414">
    <property type="term" value="F:peptidase inhibitor activity"/>
    <property type="evidence" value="ECO:0007669"/>
    <property type="project" value="UniProtKB-KW"/>
</dbReference>